<dbReference type="PANTHER" id="PTHR21098:SF12">
    <property type="entry name" value="RIBOFLAVIN SYNTHASE"/>
    <property type="match status" value="1"/>
</dbReference>
<feature type="repeat" description="Lumazine-binding" evidence="10">
    <location>
        <begin position="1"/>
        <end position="96"/>
    </location>
</feature>
<feature type="repeat" description="Lumazine-binding" evidence="10">
    <location>
        <begin position="97"/>
        <end position="193"/>
    </location>
</feature>
<evidence type="ECO:0000256" key="2">
    <source>
        <dbReference type="ARBA" id="ARBA00002803"/>
    </source>
</evidence>
<dbReference type="InterPro" id="IPR001783">
    <property type="entry name" value="Lumazine-bd"/>
</dbReference>
<evidence type="ECO:0000256" key="5">
    <source>
        <dbReference type="ARBA" id="ARBA00013950"/>
    </source>
</evidence>
<comment type="caution">
    <text evidence="12">The sequence shown here is derived from an EMBL/GenBank/DDBJ whole genome shotgun (WGS) entry which is preliminary data.</text>
</comment>
<dbReference type="EMBL" id="JBJDQH010000006">
    <property type="protein sequence ID" value="MFK4267060.1"/>
    <property type="molecule type" value="Genomic_DNA"/>
</dbReference>
<reference evidence="12 13" key="1">
    <citation type="submission" date="2024-11" db="EMBL/GenBank/DDBJ databases">
        <title>The Natural Products Discovery Center: Release of the First 8490 Sequenced Strains for Exploring Actinobacteria Biosynthetic Diversity.</title>
        <authorList>
            <person name="Kalkreuter E."/>
            <person name="Kautsar S.A."/>
            <person name="Yang D."/>
            <person name="Bader C.D."/>
            <person name="Teijaro C.N."/>
            <person name="Fluegel L."/>
            <person name="Davis C.M."/>
            <person name="Simpson J.R."/>
            <person name="Lauterbach L."/>
            <person name="Steele A.D."/>
            <person name="Gui C."/>
            <person name="Meng S."/>
            <person name="Li G."/>
            <person name="Viehrig K."/>
            <person name="Ye F."/>
            <person name="Su P."/>
            <person name="Kiefer A.F."/>
            <person name="Nichols A."/>
            <person name="Cepeda A.J."/>
            <person name="Yan W."/>
            <person name="Fan B."/>
            <person name="Jiang Y."/>
            <person name="Adhikari A."/>
            <person name="Zheng C.-J."/>
            <person name="Schuster L."/>
            <person name="Cowan T.M."/>
            <person name="Smanski M.J."/>
            <person name="Chevrette M.G."/>
            <person name="De Carvalho L.P.S."/>
            <person name="Shen B."/>
        </authorList>
    </citation>
    <scope>NUCLEOTIDE SEQUENCE [LARGE SCALE GENOMIC DNA]</scope>
    <source>
        <strain evidence="12 13">NPDC020863</strain>
    </source>
</reference>
<comment type="catalytic activity">
    <reaction evidence="1">
        <text>2 6,7-dimethyl-8-(1-D-ribityl)lumazine + H(+) = 5-amino-6-(D-ribitylamino)uracil + riboflavin</text>
        <dbReference type="Rhea" id="RHEA:20772"/>
        <dbReference type="ChEBI" id="CHEBI:15378"/>
        <dbReference type="ChEBI" id="CHEBI:15934"/>
        <dbReference type="ChEBI" id="CHEBI:57986"/>
        <dbReference type="ChEBI" id="CHEBI:58201"/>
        <dbReference type="EC" id="2.5.1.9"/>
    </reaction>
</comment>
<dbReference type="CDD" id="cd00402">
    <property type="entry name" value="Riboflavin_synthase_like"/>
    <property type="match status" value="1"/>
</dbReference>
<evidence type="ECO:0000256" key="4">
    <source>
        <dbReference type="ARBA" id="ARBA00012827"/>
    </source>
</evidence>
<name>A0ABW8LPR4_9ACTN</name>
<evidence type="ECO:0000256" key="1">
    <source>
        <dbReference type="ARBA" id="ARBA00000968"/>
    </source>
</evidence>
<dbReference type="EC" id="2.5.1.9" evidence="4 9"/>
<dbReference type="InterPro" id="IPR017938">
    <property type="entry name" value="Riboflavin_synthase-like_b-brl"/>
</dbReference>
<dbReference type="NCBIfam" id="TIGR00187">
    <property type="entry name" value="ribE"/>
    <property type="match status" value="1"/>
</dbReference>
<dbReference type="InterPro" id="IPR026017">
    <property type="entry name" value="Lumazine-bd_dom"/>
</dbReference>
<evidence type="ECO:0000256" key="3">
    <source>
        <dbReference type="ARBA" id="ARBA00004887"/>
    </source>
</evidence>
<keyword evidence="13" id="KW-1185">Reference proteome</keyword>
<keyword evidence="7 12" id="KW-0808">Transferase</keyword>
<evidence type="ECO:0000256" key="9">
    <source>
        <dbReference type="NCBIfam" id="TIGR00187"/>
    </source>
</evidence>
<dbReference type="GO" id="GO:0004746">
    <property type="term" value="F:riboflavin synthase activity"/>
    <property type="evidence" value="ECO:0007669"/>
    <property type="project" value="UniProtKB-EC"/>
</dbReference>
<dbReference type="NCBIfam" id="NF009566">
    <property type="entry name" value="PRK13020.1"/>
    <property type="match status" value="1"/>
</dbReference>
<keyword evidence="8" id="KW-0677">Repeat</keyword>
<dbReference type="PANTHER" id="PTHR21098">
    <property type="entry name" value="RIBOFLAVIN SYNTHASE ALPHA CHAIN"/>
    <property type="match status" value="1"/>
</dbReference>
<dbReference type="Pfam" id="PF00677">
    <property type="entry name" value="Lum_binding"/>
    <property type="match status" value="2"/>
</dbReference>
<organism evidence="12 13">
    <name type="scientific">Streptomyces milbemycinicus</name>
    <dbReference type="NCBI Taxonomy" id="476552"/>
    <lineage>
        <taxon>Bacteria</taxon>
        <taxon>Bacillati</taxon>
        <taxon>Actinomycetota</taxon>
        <taxon>Actinomycetes</taxon>
        <taxon>Kitasatosporales</taxon>
        <taxon>Streptomycetaceae</taxon>
        <taxon>Streptomyces</taxon>
    </lineage>
</organism>
<keyword evidence="6" id="KW-0686">Riboflavin biosynthesis</keyword>
<comment type="pathway">
    <text evidence="3">Cofactor biosynthesis; riboflavin biosynthesis; riboflavin from 2-hydroxy-3-oxobutyl phosphate and 5-amino-6-(D-ribitylamino)uracil: step 2/2.</text>
</comment>
<dbReference type="Gene3D" id="2.40.30.20">
    <property type="match status" value="2"/>
</dbReference>
<dbReference type="Proteomes" id="UP001620295">
    <property type="component" value="Unassembled WGS sequence"/>
</dbReference>
<sequence>MFTGIVEELGEIVAVENLGDASRFLVSGPVVTEGAKHGDSIAVNGVCLTVVDFEDGRFSADVMAETLNRSSLGALAVGSRVNLERPMALGGRLGGHLVQGHVDGTGTIVERKPSEHWEIVKISLPADLSRYVVEKGSITVDGISLTVVDAGPDYFTVSLIPTTLAVTTLGVKQAGDPVNLEVDVLAKYVERLLGKGAGAPVPPVATVATDEEAVA</sequence>
<protein>
    <recommendedName>
        <fullName evidence="5 9">Riboflavin synthase</fullName>
        <ecNumber evidence="4 9">2.5.1.9</ecNumber>
    </recommendedName>
</protein>
<proteinExistence type="predicted"/>
<evidence type="ECO:0000313" key="13">
    <source>
        <dbReference type="Proteomes" id="UP001620295"/>
    </source>
</evidence>
<evidence type="ECO:0000256" key="10">
    <source>
        <dbReference type="PROSITE-ProRule" id="PRU00524"/>
    </source>
</evidence>
<comment type="function">
    <text evidence="2">Catalyzes the dismutation of two molecules of 6,7-dimethyl-8-ribityllumazine, resulting in the formation of riboflavin and 5-amino-6-(D-ribitylamino)uracil.</text>
</comment>
<dbReference type="SUPFAM" id="SSF63380">
    <property type="entry name" value="Riboflavin synthase domain-like"/>
    <property type="match status" value="2"/>
</dbReference>
<evidence type="ECO:0000256" key="8">
    <source>
        <dbReference type="ARBA" id="ARBA00022737"/>
    </source>
</evidence>
<evidence type="ECO:0000256" key="6">
    <source>
        <dbReference type="ARBA" id="ARBA00022619"/>
    </source>
</evidence>
<feature type="domain" description="Lumazine-binding" evidence="11">
    <location>
        <begin position="97"/>
        <end position="193"/>
    </location>
</feature>
<accession>A0ABW8LPR4</accession>
<dbReference type="NCBIfam" id="NF006767">
    <property type="entry name" value="PRK09289.1"/>
    <property type="match status" value="1"/>
</dbReference>
<evidence type="ECO:0000259" key="11">
    <source>
        <dbReference type="PROSITE" id="PS51177"/>
    </source>
</evidence>
<evidence type="ECO:0000256" key="7">
    <source>
        <dbReference type="ARBA" id="ARBA00022679"/>
    </source>
</evidence>
<feature type="domain" description="Lumazine-binding" evidence="11">
    <location>
        <begin position="1"/>
        <end position="96"/>
    </location>
</feature>
<dbReference type="PIRSF" id="PIRSF000498">
    <property type="entry name" value="Riboflavin_syn_A"/>
    <property type="match status" value="1"/>
</dbReference>
<evidence type="ECO:0000313" key="12">
    <source>
        <dbReference type="EMBL" id="MFK4267060.1"/>
    </source>
</evidence>
<dbReference type="RefSeq" id="WP_404746706.1">
    <property type="nucleotide sequence ID" value="NZ_JBJDQH010000006.1"/>
</dbReference>
<dbReference type="PROSITE" id="PS51177">
    <property type="entry name" value="LUMAZINE_BIND"/>
    <property type="match status" value="2"/>
</dbReference>
<dbReference type="InterPro" id="IPR023366">
    <property type="entry name" value="ATP_synth_asu-like_sf"/>
</dbReference>
<gene>
    <name evidence="12" type="ORF">ACI2L5_19290</name>
</gene>